<dbReference type="InterPro" id="IPR007061">
    <property type="entry name" value="MST-like"/>
</dbReference>
<keyword evidence="3" id="KW-1185">Reference proteome</keyword>
<dbReference type="EMBL" id="AUBJ02000001">
    <property type="protein sequence ID" value="MCP2330450.1"/>
    <property type="molecule type" value="Genomic_DNA"/>
</dbReference>
<evidence type="ECO:0000313" key="3">
    <source>
        <dbReference type="Proteomes" id="UP000791080"/>
    </source>
</evidence>
<dbReference type="Pfam" id="PF04978">
    <property type="entry name" value="MST"/>
    <property type="match status" value="1"/>
</dbReference>
<dbReference type="Proteomes" id="UP000791080">
    <property type="component" value="Unassembled WGS sequence"/>
</dbReference>
<comment type="caution">
    <text evidence="2">The sequence shown here is derived from an EMBL/GenBank/DDBJ whole genome shotgun (WGS) entry which is preliminary data.</text>
</comment>
<evidence type="ECO:0000256" key="1">
    <source>
        <dbReference type="SAM" id="MobiDB-lite"/>
    </source>
</evidence>
<evidence type="ECO:0000313" key="2">
    <source>
        <dbReference type="EMBL" id="MCP2330450.1"/>
    </source>
</evidence>
<accession>A0ABT1JD86</accession>
<evidence type="ECO:0008006" key="4">
    <source>
        <dbReference type="Google" id="ProtNLM"/>
    </source>
</evidence>
<reference evidence="2 3" key="2">
    <citation type="submission" date="2022-06" db="EMBL/GenBank/DDBJ databases">
        <title>Genomic Encyclopedia of Type Strains, Phase I: the one thousand microbial genomes (KMG-I) project.</title>
        <authorList>
            <person name="Kyrpides N."/>
        </authorList>
    </citation>
    <scope>NUCLEOTIDE SEQUENCE [LARGE SCALE GENOMIC DNA]</scope>
    <source>
        <strain evidence="2 3">DSM 43889</strain>
    </source>
</reference>
<name>A0ABT1JD86_ACTCY</name>
<reference evidence="2 3" key="1">
    <citation type="submission" date="2013-07" db="EMBL/GenBank/DDBJ databases">
        <authorList>
            <consortium name="DOE Joint Genome Institute"/>
            <person name="Reeve W."/>
            <person name="Huntemann M."/>
            <person name="Han J."/>
            <person name="Chen A."/>
            <person name="Kyrpides N."/>
            <person name="Mavromatis K."/>
            <person name="Markowitz V."/>
            <person name="Palaniappan K."/>
            <person name="Ivanova N."/>
            <person name="Schaumberg A."/>
            <person name="Pati A."/>
            <person name="Liolios K."/>
            <person name="Nordberg H.P."/>
            <person name="Cantor M.N."/>
            <person name="Hua S.X."/>
            <person name="Woyke T."/>
        </authorList>
    </citation>
    <scope>NUCLEOTIDE SEQUENCE [LARGE SCALE GENOMIC DNA]</scope>
    <source>
        <strain evidence="2 3">DSM 43889</strain>
    </source>
</reference>
<dbReference type="InterPro" id="IPR034660">
    <property type="entry name" value="DinB/YfiT-like"/>
</dbReference>
<sequence length="206" mass="22326">MGDVPVNDTHHEDGDPVSTTPAAALDTERADLLDALAAARAALITTVQGLSDQQLAERPTASALCLGGIVKHVTSAEEEWMNFVLHGPSALRYELPEGVTWDDVAAGTAREFPQWMIDHQNDFQWSPQDTLAGILTRYEQVAARTEEIINGVPDLSTAHPLPEAPWHQPGTVHSIRRVVAHVIIETAQHAGHADILRETLDGQTSS</sequence>
<organism evidence="2 3">
    <name type="scientific">Actinoalloteichus caeruleus DSM 43889</name>
    <dbReference type="NCBI Taxonomy" id="1120930"/>
    <lineage>
        <taxon>Bacteria</taxon>
        <taxon>Bacillati</taxon>
        <taxon>Actinomycetota</taxon>
        <taxon>Actinomycetes</taxon>
        <taxon>Pseudonocardiales</taxon>
        <taxon>Pseudonocardiaceae</taxon>
        <taxon>Actinoalloteichus</taxon>
        <taxon>Actinoalloteichus cyanogriseus</taxon>
    </lineage>
</organism>
<protein>
    <recommendedName>
        <fullName evidence="4">DinB family protein</fullName>
    </recommendedName>
</protein>
<gene>
    <name evidence="2" type="ORF">G443_000720</name>
</gene>
<proteinExistence type="predicted"/>
<feature type="region of interest" description="Disordered" evidence="1">
    <location>
        <begin position="1"/>
        <end position="21"/>
    </location>
</feature>
<dbReference type="SUPFAM" id="SSF109854">
    <property type="entry name" value="DinB/YfiT-like putative metalloenzymes"/>
    <property type="match status" value="1"/>
</dbReference>
<dbReference type="Gene3D" id="1.20.120.450">
    <property type="entry name" value="dinb family like domain"/>
    <property type="match status" value="1"/>
</dbReference>